<dbReference type="GO" id="GO:0006313">
    <property type="term" value="P:DNA transposition"/>
    <property type="evidence" value="ECO:0007669"/>
    <property type="project" value="InterPro"/>
</dbReference>
<dbReference type="Proteomes" id="UP000009144">
    <property type="component" value="Chromosome"/>
</dbReference>
<dbReference type="InterPro" id="IPR002514">
    <property type="entry name" value="Transposase_8"/>
</dbReference>
<dbReference type="SUPFAM" id="SSF46689">
    <property type="entry name" value="Homeodomain-like"/>
    <property type="match status" value="1"/>
</dbReference>
<dbReference type="AlphaFoldDB" id="I1XLF8"/>
<dbReference type="OrthoDB" id="8296177at2"/>
<comment type="similarity">
    <text evidence="1">Belongs to the transposase 8 family.</text>
</comment>
<dbReference type="Gene3D" id="1.10.10.60">
    <property type="entry name" value="Homeodomain-like"/>
    <property type="match status" value="1"/>
</dbReference>
<proteinExistence type="inferred from homology"/>
<evidence type="ECO:0000256" key="1">
    <source>
        <dbReference type="ARBA" id="ARBA00009964"/>
    </source>
</evidence>
<reference evidence="2 3" key="1">
    <citation type="journal article" date="2012" name="J. Bacteriol.">
        <title>Complete genome sequences of Methylophaga sp. strain JAM1 and Methylophaga sp. strain JAM7.</title>
        <authorList>
            <person name="Villeneuve C."/>
            <person name="Martineau C."/>
            <person name="Mauffrey F."/>
            <person name="Villemur R."/>
        </authorList>
    </citation>
    <scope>NUCLEOTIDE SEQUENCE [LARGE SCALE GENOMIC DNA]</scope>
    <source>
        <strain evidence="2 3">JAM1</strain>
    </source>
</reference>
<dbReference type="GO" id="GO:0003677">
    <property type="term" value="F:DNA binding"/>
    <property type="evidence" value="ECO:0007669"/>
    <property type="project" value="InterPro"/>
</dbReference>
<dbReference type="HOGENOM" id="CLU_027402_33_2_6"/>
<reference evidence="2 3" key="2">
    <citation type="journal article" date="2013" name="Int. J. Syst. Evol. Microbiol.">
        <title>Methylophaga nitratireducenticrescens sp. nov. and Methylophaga frappieri sp. nov., isolated from the biofilm of the methanol-fed denitrification system treating the seawater at the Montreal Biodome.</title>
        <authorList>
            <person name="Villeneuve C."/>
            <person name="Martineau C."/>
            <person name="Mauffrey F."/>
            <person name="Villemur R."/>
        </authorList>
    </citation>
    <scope>NUCLEOTIDE SEQUENCE [LARGE SCALE GENOMIC DNA]</scope>
    <source>
        <strain evidence="2 3">JAM1</strain>
    </source>
</reference>
<sequence>MSGQRDTPEFKDEAVKQVLDRGYSVAETAERLGVSHHSLYKWVNAVKHGSSEQQANELPEAKREALKLRAQLRPALKKKGSRPVFMRIFN</sequence>
<gene>
    <name evidence="2" type="ordered locus">Q7A_2427</name>
</gene>
<dbReference type="GO" id="GO:0004803">
    <property type="term" value="F:transposase activity"/>
    <property type="evidence" value="ECO:0007669"/>
    <property type="project" value="InterPro"/>
</dbReference>
<organism evidence="2 3">
    <name type="scientific">Methylophaga nitratireducenticrescens</name>
    <dbReference type="NCBI Taxonomy" id="754476"/>
    <lineage>
        <taxon>Bacteria</taxon>
        <taxon>Pseudomonadati</taxon>
        <taxon>Pseudomonadota</taxon>
        <taxon>Gammaproteobacteria</taxon>
        <taxon>Thiotrichales</taxon>
        <taxon>Piscirickettsiaceae</taxon>
        <taxon>Methylophaga</taxon>
    </lineage>
</organism>
<protein>
    <submittedName>
        <fullName evidence="2">ISxac3 transposase</fullName>
    </submittedName>
</protein>
<accession>I1XLF8</accession>
<name>I1XLF8_METNJ</name>
<dbReference type="PATRIC" id="fig|754476.3.peg.2389"/>
<evidence type="ECO:0000313" key="2">
    <source>
        <dbReference type="EMBL" id="AFI85227.1"/>
    </source>
</evidence>
<keyword evidence="3" id="KW-1185">Reference proteome</keyword>
<dbReference type="Pfam" id="PF01527">
    <property type="entry name" value="HTH_Tnp_1"/>
    <property type="match status" value="1"/>
</dbReference>
<evidence type="ECO:0000313" key="3">
    <source>
        <dbReference type="Proteomes" id="UP000009144"/>
    </source>
</evidence>
<dbReference type="KEGG" id="mej:Q7A_2427"/>
<dbReference type="eggNOG" id="COG2963">
    <property type="taxonomic scope" value="Bacteria"/>
</dbReference>
<dbReference type="InterPro" id="IPR009057">
    <property type="entry name" value="Homeodomain-like_sf"/>
</dbReference>
<dbReference type="EMBL" id="CP003390">
    <property type="protein sequence ID" value="AFI85227.1"/>
    <property type="molecule type" value="Genomic_DNA"/>
</dbReference>